<dbReference type="InterPro" id="IPR036280">
    <property type="entry name" value="Multihaem_cyt_sf"/>
</dbReference>
<dbReference type="RefSeq" id="WP_020888160.1">
    <property type="nucleotide sequence ID" value="NZ_ATHI01000031.1"/>
</dbReference>
<evidence type="ECO:0000313" key="11">
    <source>
        <dbReference type="Proteomes" id="UP000014975"/>
    </source>
</evidence>
<dbReference type="CDD" id="cd08168">
    <property type="entry name" value="Cytochrom_C3"/>
    <property type="match status" value="4"/>
</dbReference>
<dbReference type="InterPro" id="IPR020942">
    <property type="entry name" value="Cyt_c_III_dom"/>
</dbReference>
<keyword evidence="1" id="KW-0813">Transport</keyword>
<feature type="binding site" description="axial binding residue" evidence="7">
    <location>
        <position position="385"/>
    </location>
    <ligand>
        <name>heme c</name>
        <dbReference type="ChEBI" id="CHEBI:61717"/>
        <label>1</label>
    </ligand>
    <ligandPart>
        <name>Fe</name>
        <dbReference type="ChEBI" id="CHEBI:18248"/>
    </ligandPart>
</feature>
<feature type="binding site" description="axial binding residue" evidence="7">
    <location>
        <position position="369"/>
    </location>
    <ligand>
        <name>heme c</name>
        <dbReference type="ChEBI" id="CHEBI:61717"/>
        <label>1</label>
    </ligand>
    <ligandPart>
        <name>Fe</name>
        <dbReference type="ChEBI" id="CHEBI:18248"/>
    </ligandPart>
</feature>
<comment type="caution">
    <text evidence="10">The sequence shown here is derived from an EMBL/GenBank/DDBJ whole genome shotgun (WGS) entry which is preliminary data.</text>
</comment>
<comment type="cofactor">
    <cofactor evidence="7">
        <name>heme c</name>
        <dbReference type="ChEBI" id="CHEBI:61717"/>
    </cofactor>
    <text evidence="7">Binds 4 heme c groups covalently per monomer.</text>
</comment>
<dbReference type="InterPro" id="IPR054813">
    <property type="entry name" value="HmcA"/>
</dbReference>
<feature type="chain" id="PRO_5004556839" evidence="8">
    <location>
        <begin position="21"/>
        <end position="577"/>
    </location>
</feature>
<evidence type="ECO:0000256" key="1">
    <source>
        <dbReference type="ARBA" id="ARBA00022448"/>
    </source>
</evidence>
<evidence type="ECO:0000313" key="10">
    <source>
        <dbReference type="EMBL" id="EPR30742.1"/>
    </source>
</evidence>
<sequence>MKKKTVALLCSLFAAAFFLAGFIGSEAVGSAGEGGQVDKGRADVIAIDALTRFGPLEESVVMFMHDKHTEALAKRPEWSEKGCLTCHPADEKGKMTLDFMKPLGDSKVEAKNIYHDGCINCHVDLVKAGEKSGPTAEACRNCHRLDHGLEIESLPVTVDRSLHYRHTKIYADDKQKCGVCHHQWDETAGKVVPAVEEKDVPGACVYCHKAEPTVIEGPKPVTVRSLRKASHGECVACHLERTTEPNSTIKAPFDCAGCHSASAQEQIAERNKKAAIEAREDALRIKRGQPDAALVRGSVEFSPEVKVLPMGVVPFNHKAHEDKVSTCVACHHASLDSCSSACHTVVGDAKGGFIGLEQAMHDRNATQSCVGCHTQLQQDQSCIGCHGLMPGKPAVTEATCAPCHLKIDTAMLAGVKSQEDSQALAQMLIRARPAPHVLKAEDVPDIVTIDALVDKYEASKLPHRRIVFAMLDRIKDDDLAKTFHAAEFAVCASCHHNSPPSKNPPKCASCHPAKTGGDATGRPGLMAAYHGQCMGCHTMMGIEGKVYSQSPDAKPVPAATDCTGCHKERTGVSVEKK</sequence>
<evidence type="ECO:0000256" key="3">
    <source>
        <dbReference type="ARBA" id="ARBA00022723"/>
    </source>
</evidence>
<evidence type="ECO:0000256" key="7">
    <source>
        <dbReference type="PIRSR" id="PIRSR602322-1"/>
    </source>
</evidence>
<dbReference type="GO" id="GO:0016491">
    <property type="term" value="F:oxidoreductase activity"/>
    <property type="evidence" value="ECO:0007669"/>
    <property type="project" value="TreeGrafter"/>
</dbReference>
<evidence type="ECO:0000256" key="2">
    <source>
        <dbReference type="ARBA" id="ARBA00022617"/>
    </source>
</evidence>
<keyword evidence="6 7" id="KW-0408">Iron</keyword>
<organism evidence="10 11">
    <name type="scientific">Alkalidesulfovibrio alkalitolerans DSM 16529</name>
    <dbReference type="NCBI Taxonomy" id="1121439"/>
    <lineage>
        <taxon>Bacteria</taxon>
        <taxon>Pseudomonadati</taxon>
        <taxon>Thermodesulfobacteriota</taxon>
        <taxon>Desulfovibrionia</taxon>
        <taxon>Desulfovibrionales</taxon>
        <taxon>Desulfovibrionaceae</taxon>
        <taxon>Alkalidesulfovibrio</taxon>
    </lineage>
</organism>
<dbReference type="OrthoDB" id="5427780at2"/>
<feature type="binding site" description="axial binding residue" evidence="7">
    <location>
        <position position="320"/>
    </location>
    <ligand>
        <name>heme c</name>
        <dbReference type="ChEBI" id="CHEBI:61717"/>
        <label>1</label>
    </ligand>
    <ligandPart>
        <name>Fe</name>
        <dbReference type="ChEBI" id="CHEBI:18248"/>
    </ligandPart>
</feature>
<feature type="binding site" description="axial binding residue" evidence="7">
    <location>
        <position position="330"/>
    </location>
    <ligand>
        <name>heme c</name>
        <dbReference type="ChEBI" id="CHEBI:61717"/>
        <label>1</label>
    </ligand>
    <ligandPart>
        <name>Fe</name>
        <dbReference type="ChEBI" id="CHEBI:18248"/>
    </ligandPart>
</feature>
<keyword evidence="4 8" id="KW-0732">Signal</keyword>
<dbReference type="Gene3D" id="3.90.10.10">
    <property type="entry name" value="Cytochrome C3"/>
    <property type="match status" value="4"/>
</dbReference>
<gene>
    <name evidence="10" type="ORF">dsat_1464</name>
</gene>
<feature type="binding site" description="axial binding residue" evidence="7">
    <location>
        <position position="373"/>
    </location>
    <ligand>
        <name>heme c</name>
        <dbReference type="ChEBI" id="CHEBI:61717"/>
        <label>1</label>
    </ligand>
    <ligandPart>
        <name>Fe</name>
        <dbReference type="ChEBI" id="CHEBI:18248"/>
    </ligandPart>
</feature>
<feature type="binding site" description="axial binding residue" evidence="7">
    <location>
        <position position="332"/>
    </location>
    <ligand>
        <name>heme c</name>
        <dbReference type="ChEBI" id="CHEBI:61717"/>
        <label>1</label>
    </ligand>
    <ligandPart>
        <name>Fe</name>
        <dbReference type="ChEBI" id="CHEBI:18248"/>
    </ligandPart>
</feature>
<dbReference type="AlphaFoldDB" id="S7T120"/>
<name>S7T120_9BACT</name>
<dbReference type="GO" id="GO:0046872">
    <property type="term" value="F:metal ion binding"/>
    <property type="evidence" value="ECO:0007669"/>
    <property type="project" value="UniProtKB-KW"/>
</dbReference>
<feature type="signal peptide" evidence="8">
    <location>
        <begin position="1"/>
        <end position="20"/>
    </location>
</feature>
<dbReference type="GO" id="GO:0020037">
    <property type="term" value="F:heme binding"/>
    <property type="evidence" value="ECO:0007669"/>
    <property type="project" value="InterPro"/>
</dbReference>
<dbReference type="PRINTS" id="PR00609">
    <property type="entry name" value="CYTOCHROMEC3"/>
</dbReference>
<dbReference type="Pfam" id="PF02085">
    <property type="entry name" value="Cytochrom_CIII"/>
    <property type="match status" value="3"/>
</dbReference>
<dbReference type="InterPro" id="IPR002322">
    <property type="entry name" value="Cyt_c_III"/>
</dbReference>
<feature type="binding site" description="axial binding residue" evidence="7">
    <location>
        <position position="331"/>
    </location>
    <ligand>
        <name>heme c</name>
        <dbReference type="ChEBI" id="CHEBI:61717"/>
        <label>1</label>
    </ligand>
    <ligandPart>
        <name>Fe</name>
        <dbReference type="ChEBI" id="CHEBI:18248"/>
    </ligandPart>
</feature>
<dbReference type="PANTHER" id="PTHR35038:SF6">
    <property type="entry name" value="SURFACE LOCALIZED DECAHEME CYTOCHROME C LIPOPROTEIN"/>
    <property type="match status" value="1"/>
</dbReference>
<feature type="domain" description="Class III cytochrome C" evidence="9">
    <location>
        <begin position="483"/>
        <end position="566"/>
    </location>
</feature>
<keyword evidence="11" id="KW-1185">Reference proteome</keyword>
<evidence type="ECO:0000256" key="8">
    <source>
        <dbReference type="SAM" id="SignalP"/>
    </source>
</evidence>
<evidence type="ECO:0000256" key="4">
    <source>
        <dbReference type="ARBA" id="ARBA00022729"/>
    </source>
</evidence>
<feature type="binding site" description="axial binding residue" evidence="7">
    <location>
        <position position="338"/>
    </location>
    <ligand>
        <name>heme c</name>
        <dbReference type="ChEBI" id="CHEBI:61717"/>
        <label>1</label>
    </ligand>
    <ligandPart>
        <name>Fe</name>
        <dbReference type="ChEBI" id="CHEBI:18248"/>
    </ligandPart>
</feature>
<feature type="binding site" description="axial binding residue" evidence="7">
    <location>
        <position position="317"/>
    </location>
    <ligand>
        <name>heme c</name>
        <dbReference type="ChEBI" id="CHEBI:61717"/>
        <label>1</label>
    </ligand>
    <ligandPart>
        <name>Fe</name>
        <dbReference type="ChEBI" id="CHEBI:18248"/>
    </ligandPart>
</feature>
<dbReference type="EMBL" id="ATHI01000031">
    <property type="protein sequence ID" value="EPR30742.1"/>
    <property type="molecule type" value="Genomic_DNA"/>
</dbReference>
<feature type="domain" description="Class III cytochrome C" evidence="9">
    <location>
        <begin position="310"/>
        <end position="404"/>
    </location>
</feature>
<proteinExistence type="predicted"/>
<dbReference type="STRING" id="1121439.dsat_1464"/>
<feature type="binding site" description="axial binding residue" evidence="7">
    <location>
        <position position="327"/>
    </location>
    <ligand>
        <name>heme c</name>
        <dbReference type="ChEBI" id="CHEBI:61717"/>
        <label>1</label>
    </ligand>
    <ligandPart>
        <name>Fe</name>
        <dbReference type="ChEBI" id="CHEBI:18248"/>
    </ligandPart>
</feature>
<dbReference type="Proteomes" id="UP000014975">
    <property type="component" value="Unassembled WGS sequence"/>
</dbReference>
<dbReference type="NCBIfam" id="NF045713">
    <property type="entry name" value="CxxCH_16_HmcA"/>
    <property type="match status" value="1"/>
</dbReference>
<feature type="domain" description="Class III cytochrome C" evidence="9">
    <location>
        <begin position="163"/>
        <end position="259"/>
    </location>
</feature>
<evidence type="ECO:0000256" key="5">
    <source>
        <dbReference type="ARBA" id="ARBA00022982"/>
    </source>
</evidence>
<dbReference type="PATRIC" id="fig|1121439.3.peg.2852"/>
<keyword evidence="5" id="KW-0249">Electron transport</keyword>
<feature type="binding site" description="axial binding residue" evidence="7">
    <location>
        <position position="342"/>
    </location>
    <ligand>
        <name>heme c</name>
        <dbReference type="ChEBI" id="CHEBI:61717"/>
        <label>1</label>
    </ligand>
    <ligandPart>
        <name>Fe</name>
        <dbReference type="ChEBI" id="CHEBI:18248"/>
    </ligandPart>
</feature>
<keyword evidence="2 7" id="KW-0349">Heme</keyword>
<dbReference type="PANTHER" id="PTHR35038">
    <property type="entry name" value="DISSIMILATORY SULFITE REDUCTASE SIRA"/>
    <property type="match status" value="1"/>
</dbReference>
<dbReference type="eggNOG" id="COG0484">
    <property type="taxonomic scope" value="Bacteria"/>
</dbReference>
<reference evidence="10 11" key="1">
    <citation type="journal article" date="2013" name="Genome Announc.">
        <title>Draft genome sequences for three mercury-methylating, sulfate-reducing bacteria.</title>
        <authorList>
            <person name="Brown S.D."/>
            <person name="Hurt R.A.Jr."/>
            <person name="Gilmour C.C."/>
            <person name="Elias D.A."/>
        </authorList>
    </citation>
    <scope>NUCLEOTIDE SEQUENCE [LARGE SCALE GENOMIC DNA]</scope>
    <source>
        <strain evidence="10 11">DSM 16529</strain>
    </source>
</reference>
<evidence type="ECO:0000256" key="6">
    <source>
        <dbReference type="ARBA" id="ARBA00023004"/>
    </source>
</evidence>
<protein>
    <submittedName>
        <fullName evidence="10">Cytochrome c, class III, conserved region</fullName>
    </submittedName>
</protein>
<feature type="binding site" description="axial binding residue" evidence="7">
    <location>
        <position position="343"/>
    </location>
    <ligand>
        <name>heme c</name>
        <dbReference type="ChEBI" id="CHEBI:61717"/>
        <label>1</label>
    </ligand>
    <ligandPart>
        <name>Fe</name>
        <dbReference type="ChEBI" id="CHEBI:18248"/>
    </ligandPart>
</feature>
<evidence type="ECO:0000259" key="9">
    <source>
        <dbReference type="Pfam" id="PF02085"/>
    </source>
</evidence>
<keyword evidence="3 7" id="KW-0479">Metal-binding</keyword>
<feature type="binding site" description="axial binding residue" evidence="7">
    <location>
        <position position="382"/>
    </location>
    <ligand>
        <name>heme c</name>
        <dbReference type="ChEBI" id="CHEBI:61717"/>
        <label>1</label>
    </ligand>
    <ligandPart>
        <name>Fe</name>
        <dbReference type="ChEBI" id="CHEBI:18248"/>
    </ligandPart>
</feature>
<dbReference type="GO" id="GO:0009055">
    <property type="term" value="F:electron transfer activity"/>
    <property type="evidence" value="ECO:0007669"/>
    <property type="project" value="InterPro"/>
</dbReference>
<feature type="binding site" description="axial binding residue" evidence="7">
    <location>
        <position position="372"/>
    </location>
    <ligand>
        <name>heme c</name>
        <dbReference type="ChEBI" id="CHEBI:61717"/>
        <label>1</label>
    </ligand>
    <ligandPart>
        <name>Fe</name>
        <dbReference type="ChEBI" id="CHEBI:18248"/>
    </ligandPart>
</feature>
<dbReference type="InterPro" id="IPR051829">
    <property type="entry name" value="Multiheme_Cytochr_ET"/>
</dbReference>
<accession>S7T120</accession>
<dbReference type="SUPFAM" id="SSF48695">
    <property type="entry name" value="Multiheme cytochromes"/>
    <property type="match status" value="1"/>
</dbReference>